<keyword evidence="4" id="KW-0833">Ubl conjugation pathway</keyword>
<comment type="similarity">
    <text evidence="2">Belongs to the SPSB family.</text>
</comment>
<dbReference type="InterPro" id="IPR035754">
    <property type="entry name" value="SPRY_SPSB3"/>
</dbReference>
<proteinExistence type="inferred from homology"/>
<feature type="domain" description="B30.2/SPRY" evidence="7">
    <location>
        <begin position="84"/>
        <end position="275"/>
    </location>
</feature>
<dbReference type="SUPFAM" id="SSF49899">
    <property type="entry name" value="Concanavalin A-like lectins/glucanases"/>
    <property type="match status" value="1"/>
</dbReference>
<feature type="compositionally biased region" description="Basic and acidic residues" evidence="6">
    <location>
        <begin position="38"/>
        <end position="60"/>
    </location>
</feature>
<dbReference type="PROSITE" id="PS50188">
    <property type="entry name" value="B302_SPRY"/>
    <property type="match status" value="1"/>
</dbReference>
<evidence type="ECO:0000256" key="1">
    <source>
        <dbReference type="ARBA" id="ARBA00004123"/>
    </source>
</evidence>
<dbReference type="EMBL" id="MRZV01002326">
    <property type="protein sequence ID" value="PIK33989.1"/>
    <property type="molecule type" value="Genomic_DNA"/>
</dbReference>
<dbReference type="SMART" id="SM00449">
    <property type="entry name" value="SPRY"/>
    <property type="match status" value="1"/>
</dbReference>
<dbReference type="STRING" id="307972.A0A2G8JE49"/>
<organism evidence="9 10">
    <name type="scientific">Stichopus japonicus</name>
    <name type="common">Sea cucumber</name>
    <dbReference type="NCBI Taxonomy" id="307972"/>
    <lineage>
        <taxon>Eukaryota</taxon>
        <taxon>Metazoa</taxon>
        <taxon>Echinodermata</taxon>
        <taxon>Eleutherozoa</taxon>
        <taxon>Echinozoa</taxon>
        <taxon>Holothuroidea</taxon>
        <taxon>Aspidochirotacea</taxon>
        <taxon>Aspidochirotida</taxon>
        <taxon>Stichopodidae</taxon>
        <taxon>Apostichopus</taxon>
    </lineage>
</organism>
<keyword evidence="5" id="KW-0539">Nucleus</keyword>
<dbReference type="InterPro" id="IPR001870">
    <property type="entry name" value="B30.2/SPRY"/>
</dbReference>
<dbReference type="PANTHER" id="PTHR12245">
    <property type="entry name" value="SPRY DOMAIN CONTAINING SOCS BOX PROTEIN"/>
    <property type="match status" value="1"/>
</dbReference>
<dbReference type="Proteomes" id="UP000230750">
    <property type="component" value="Unassembled WGS sequence"/>
</dbReference>
<dbReference type="InterPro" id="IPR013320">
    <property type="entry name" value="ConA-like_dom_sf"/>
</dbReference>
<dbReference type="InterPro" id="IPR043136">
    <property type="entry name" value="B30.2/SPRY_sf"/>
</dbReference>
<dbReference type="GO" id="GO:0019005">
    <property type="term" value="C:SCF ubiquitin ligase complex"/>
    <property type="evidence" value="ECO:0007669"/>
    <property type="project" value="TreeGrafter"/>
</dbReference>
<evidence type="ECO:0000256" key="6">
    <source>
        <dbReference type="SAM" id="MobiDB-lite"/>
    </source>
</evidence>
<dbReference type="PROSITE" id="PS50225">
    <property type="entry name" value="SOCS"/>
    <property type="match status" value="1"/>
</dbReference>
<feature type="compositionally biased region" description="Basic and acidic residues" evidence="6">
    <location>
        <begin position="1"/>
        <end position="26"/>
    </location>
</feature>
<comment type="subcellular location">
    <subcellularLocation>
        <location evidence="1">Nucleus</location>
    </subcellularLocation>
</comment>
<evidence type="ECO:0000256" key="3">
    <source>
        <dbReference type="ARBA" id="ARBA00014684"/>
    </source>
</evidence>
<evidence type="ECO:0000313" key="10">
    <source>
        <dbReference type="Proteomes" id="UP000230750"/>
    </source>
</evidence>
<protein>
    <recommendedName>
        <fullName evidence="3">SPRY domain-containing SOCS box protein 3</fullName>
    </recommendedName>
</protein>
<gene>
    <name evidence="9" type="ORF">BSL78_29189</name>
</gene>
<reference evidence="9 10" key="1">
    <citation type="journal article" date="2017" name="PLoS Biol.">
        <title>The sea cucumber genome provides insights into morphological evolution and visceral regeneration.</title>
        <authorList>
            <person name="Zhang X."/>
            <person name="Sun L."/>
            <person name="Yuan J."/>
            <person name="Sun Y."/>
            <person name="Gao Y."/>
            <person name="Zhang L."/>
            <person name="Li S."/>
            <person name="Dai H."/>
            <person name="Hamel J.F."/>
            <person name="Liu C."/>
            <person name="Yu Y."/>
            <person name="Liu S."/>
            <person name="Lin W."/>
            <person name="Guo K."/>
            <person name="Jin S."/>
            <person name="Xu P."/>
            <person name="Storey K.B."/>
            <person name="Huan P."/>
            <person name="Zhang T."/>
            <person name="Zhou Y."/>
            <person name="Zhang J."/>
            <person name="Lin C."/>
            <person name="Li X."/>
            <person name="Xing L."/>
            <person name="Huo D."/>
            <person name="Sun M."/>
            <person name="Wang L."/>
            <person name="Mercier A."/>
            <person name="Li F."/>
            <person name="Yang H."/>
            <person name="Xiang J."/>
        </authorList>
    </citation>
    <scope>NUCLEOTIDE SEQUENCE [LARGE SCALE GENOMIC DNA]</scope>
    <source>
        <strain evidence="9">Shaxun</strain>
        <tissue evidence="9">Muscle</tissue>
    </source>
</reference>
<feature type="region of interest" description="Disordered" evidence="6">
    <location>
        <begin position="328"/>
        <end position="358"/>
    </location>
</feature>
<evidence type="ECO:0000259" key="7">
    <source>
        <dbReference type="PROSITE" id="PS50188"/>
    </source>
</evidence>
<accession>A0A2G8JE49</accession>
<evidence type="ECO:0000256" key="5">
    <source>
        <dbReference type="ARBA" id="ARBA00023242"/>
    </source>
</evidence>
<dbReference type="InterPro" id="IPR050672">
    <property type="entry name" value="FBXO45-Fsn/SPSB_families"/>
</dbReference>
<dbReference type="GO" id="GO:0043161">
    <property type="term" value="P:proteasome-mediated ubiquitin-dependent protein catabolic process"/>
    <property type="evidence" value="ECO:0007669"/>
    <property type="project" value="TreeGrafter"/>
</dbReference>
<dbReference type="Pfam" id="PF00622">
    <property type="entry name" value="SPRY"/>
    <property type="match status" value="1"/>
</dbReference>
<dbReference type="PANTHER" id="PTHR12245:SF5">
    <property type="entry name" value="SPRY DOMAIN-CONTAINING SOCS BOX PROTEIN 3"/>
    <property type="match status" value="1"/>
</dbReference>
<dbReference type="OrthoDB" id="5951542at2759"/>
<name>A0A2G8JE49_STIJA</name>
<evidence type="ECO:0000256" key="2">
    <source>
        <dbReference type="ARBA" id="ARBA00010910"/>
    </source>
</evidence>
<evidence type="ECO:0000313" key="9">
    <source>
        <dbReference type="EMBL" id="PIK33989.1"/>
    </source>
</evidence>
<dbReference type="GO" id="GO:0005634">
    <property type="term" value="C:nucleus"/>
    <property type="evidence" value="ECO:0007669"/>
    <property type="project" value="UniProtKB-SubCell"/>
</dbReference>
<feature type="domain" description="SOCS box" evidence="8">
    <location>
        <begin position="277"/>
        <end position="316"/>
    </location>
</feature>
<feature type="region of interest" description="Disordered" evidence="6">
    <location>
        <begin position="1"/>
        <end position="69"/>
    </location>
</feature>
<dbReference type="AlphaFoldDB" id="A0A2G8JE49"/>
<comment type="caution">
    <text evidence="9">The sequence shown here is derived from an EMBL/GenBank/DDBJ whole genome shotgun (WGS) entry which is preliminary data.</text>
</comment>
<dbReference type="CDD" id="cd12876">
    <property type="entry name" value="SPRY_SOCS3"/>
    <property type="match status" value="1"/>
</dbReference>
<dbReference type="Gene3D" id="2.60.120.920">
    <property type="match status" value="1"/>
</dbReference>
<evidence type="ECO:0000259" key="8">
    <source>
        <dbReference type="PROSITE" id="PS50225"/>
    </source>
</evidence>
<feature type="compositionally biased region" description="Polar residues" evidence="6">
    <location>
        <begin position="348"/>
        <end position="358"/>
    </location>
</feature>
<dbReference type="InterPro" id="IPR003877">
    <property type="entry name" value="SPRY_dom"/>
</dbReference>
<keyword evidence="10" id="KW-1185">Reference proteome</keyword>
<evidence type="ECO:0000256" key="4">
    <source>
        <dbReference type="ARBA" id="ARBA00022786"/>
    </source>
</evidence>
<dbReference type="InterPro" id="IPR001496">
    <property type="entry name" value="SOCS_box"/>
</dbReference>
<sequence length="358" mass="39812">MKRKAEGSQPEEGKKRQKTKDGDRSSEPGSSGTSAELGRSREGSSNDRNEVDVPTDERPCMCRLASWPPSPETLRSPMIVSFTPAKSEATLDNNQPDSSSDFDWVWDDVSMKSNVQLSKNKTEVRFHTNYSLGTASARSNQALVEGQNYWEIKMVSPVYGTDMMIGVGTDKVDPEKYFNQFCSMLGTDVKEESCGLSYLGYFYFGGKRKQFCSRFGQGAIIGVHLDLWTGSLSFYKNGAFLGVACKGLKGREWYPMVSSTAAKSSMCLIRTASFESSLQYMCCQTLRKAVPQELDVLGVLDMPPGLKKFLKNNLYWLLGAQIDTEDTKFRSQGTQTGWKGKKTKRPSKQSMPSTSGKK</sequence>